<evidence type="ECO:0000313" key="12">
    <source>
        <dbReference type="Proteomes" id="UP000002408"/>
    </source>
</evidence>
<keyword evidence="12" id="KW-1185">Reference proteome</keyword>
<evidence type="ECO:0000256" key="4">
    <source>
        <dbReference type="ARBA" id="ARBA00022679"/>
    </source>
</evidence>
<accession>A7I8Q3</accession>
<organism evidence="11 12">
    <name type="scientific">Methanoregula boonei (strain DSM 21154 / JCM 14090 / 6A8)</name>
    <dbReference type="NCBI Taxonomy" id="456442"/>
    <lineage>
        <taxon>Archaea</taxon>
        <taxon>Methanobacteriati</taxon>
        <taxon>Methanobacteriota</taxon>
        <taxon>Stenosarchaea group</taxon>
        <taxon>Methanomicrobia</taxon>
        <taxon>Methanomicrobiales</taxon>
        <taxon>Methanoregulaceae</taxon>
        <taxon>Methanoregula</taxon>
    </lineage>
</organism>
<feature type="transmembrane region" description="Helical" evidence="8">
    <location>
        <begin position="188"/>
        <end position="207"/>
    </location>
</feature>
<dbReference type="GO" id="GO:0005886">
    <property type="term" value="C:plasma membrane"/>
    <property type="evidence" value="ECO:0007669"/>
    <property type="project" value="UniProtKB-SubCell"/>
</dbReference>
<dbReference type="InterPro" id="IPR056785">
    <property type="entry name" value="YkcA/B-like_C"/>
</dbReference>
<sequence>MIGSDYLRKYKTEFLLAGILSLALFLNLWGIWNQGISNSFYAAAVKSALVNPPVALFNSFDPAGFVTIDKPPVGIWVQAAFAFVLGFSGWVLVLPQALAGVGSVLLVYLIVSRPFGKPAGLVAALALAVTPILVAVSRNGTMDSQLIFVLLLALWAVLKAARERSLPWLLVSVVLIGIGFNIKMIQAFVVVPAILAVYFLGATDLSLKKKGLHLGLAVLVLLAVSLSWAVAVDAIPADQRPYIGGSGDNTVLGLIVNYNGLERLGLEGRGMGGAFNGTRDPGAGAAGEYRSGSTRLTGAGERTGAGAASAGTTAQAAFTLDPARGGTAAGGMANGDGTPGITRFFGEGLAGQVSWLIPLALIGLLAWIRKPAALSIRSLEDAGLTSERGVLLAALLLWFVPGLFFFSFSTAFAHTYYIATITPPLAGLVGIGAAGMYQQYMAGGRKGWILVGGILATGLCQALFLSYAIHWDGLLIPVILVGTLACAGLLAYFLARDHPVPHNHKKILAVVALGLLFIAPLAWSSTPILYGDRDAVAGPPTTVSGAGYAQAGFALAGADRIPAMDGNANRGAGGFALTGARAATARNATAYTGQGSSTDTALINYLLTHTTNETWILATPSSQSASPIIVATGKPVMAIGGFSGSDRILTAQSFAALVSEGKVRYFLGGGTAMGGAGGGNSAVATWVEEHCRAIVLPAGNGTAGAGSLYDCAGATSGS</sequence>
<dbReference type="Pfam" id="PF24878">
    <property type="entry name" value="YkcB_C"/>
    <property type="match status" value="1"/>
</dbReference>
<dbReference type="PANTHER" id="PTHR33908">
    <property type="entry name" value="MANNOSYLTRANSFERASE YKCB-RELATED"/>
    <property type="match status" value="1"/>
</dbReference>
<keyword evidence="2" id="KW-1003">Cell membrane</keyword>
<gene>
    <name evidence="11" type="ordered locus">Mboo_1597</name>
</gene>
<evidence type="ECO:0000256" key="7">
    <source>
        <dbReference type="ARBA" id="ARBA00023136"/>
    </source>
</evidence>
<dbReference type="Pfam" id="PF13231">
    <property type="entry name" value="PMT_2"/>
    <property type="match status" value="1"/>
</dbReference>
<protein>
    <submittedName>
        <fullName evidence="11">Glycosyl transferase, family 39</fullName>
    </submittedName>
</protein>
<proteinExistence type="predicted"/>
<feature type="domain" description="Putative mannosyltransferase YkcA/B-like C-terminal" evidence="10">
    <location>
        <begin position="602"/>
        <end position="690"/>
    </location>
</feature>
<dbReference type="GO" id="GO:0008610">
    <property type="term" value="P:lipid biosynthetic process"/>
    <property type="evidence" value="ECO:0007669"/>
    <property type="project" value="UniProtKB-ARBA"/>
</dbReference>
<feature type="transmembrane region" description="Helical" evidence="8">
    <location>
        <begin position="214"/>
        <end position="232"/>
    </location>
</feature>
<feature type="transmembrane region" description="Helical" evidence="8">
    <location>
        <begin position="80"/>
        <end position="111"/>
    </location>
</feature>
<feature type="transmembrane region" description="Helical" evidence="8">
    <location>
        <begin position="142"/>
        <end position="158"/>
    </location>
</feature>
<evidence type="ECO:0000313" key="11">
    <source>
        <dbReference type="EMBL" id="ABS56114.1"/>
    </source>
</evidence>
<feature type="transmembrane region" description="Helical" evidence="8">
    <location>
        <begin position="389"/>
        <end position="408"/>
    </location>
</feature>
<feature type="transmembrane region" description="Helical" evidence="8">
    <location>
        <begin position="475"/>
        <end position="495"/>
    </location>
</feature>
<dbReference type="STRING" id="456442.Mboo_1597"/>
<dbReference type="Proteomes" id="UP000002408">
    <property type="component" value="Chromosome"/>
</dbReference>
<keyword evidence="6 8" id="KW-1133">Transmembrane helix</keyword>
<dbReference type="HOGENOM" id="CLU_007261_1_0_2"/>
<keyword evidence="5 8" id="KW-0812">Transmembrane</keyword>
<evidence type="ECO:0000256" key="8">
    <source>
        <dbReference type="SAM" id="Phobius"/>
    </source>
</evidence>
<evidence type="ECO:0000256" key="5">
    <source>
        <dbReference type="ARBA" id="ARBA00022692"/>
    </source>
</evidence>
<evidence type="ECO:0000259" key="9">
    <source>
        <dbReference type="Pfam" id="PF13231"/>
    </source>
</evidence>
<dbReference type="KEGG" id="mbn:Mboo_1597"/>
<keyword evidence="4 11" id="KW-0808">Transferase</keyword>
<dbReference type="GO" id="GO:0016763">
    <property type="term" value="F:pentosyltransferase activity"/>
    <property type="evidence" value="ECO:0007669"/>
    <property type="project" value="TreeGrafter"/>
</dbReference>
<feature type="transmembrane region" description="Helical" evidence="8">
    <location>
        <begin position="165"/>
        <end position="182"/>
    </location>
</feature>
<evidence type="ECO:0000256" key="6">
    <source>
        <dbReference type="ARBA" id="ARBA00022989"/>
    </source>
</evidence>
<evidence type="ECO:0000256" key="2">
    <source>
        <dbReference type="ARBA" id="ARBA00022475"/>
    </source>
</evidence>
<dbReference type="EMBL" id="CP000780">
    <property type="protein sequence ID" value="ABS56114.1"/>
    <property type="molecule type" value="Genomic_DNA"/>
</dbReference>
<feature type="transmembrane region" description="Helical" evidence="8">
    <location>
        <begin position="349"/>
        <end position="368"/>
    </location>
</feature>
<evidence type="ECO:0000256" key="1">
    <source>
        <dbReference type="ARBA" id="ARBA00004651"/>
    </source>
</evidence>
<feature type="transmembrane region" description="Helical" evidence="8">
    <location>
        <begin position="448"/>
        <end position="469"/>
    </location>
</feature>
<dbReference type="eggNOG" id="arCOG00567">
    <property type="taxonomic scope" value="Archaea"/>
</dbReference>
<feature type="transmembrane region" description="Helical" evidence="8">
    <location>
        <begin position="507"/>
        <end position="523"/>
    </location>
</feature>
<evidence type="ECO:0000256" key="3">
    <source>
        <dbReference type="ARBA" id="ARBA00022676"/>
    </source>
</evidence>
<keyword evidence="3" id="KW-0328">Glycosyltransferase</keyword>
<reference evidence="12" key="1">
    <citation type="journal article" date="2015" name="Microbiology">
        <title>Genome of Methanoregula boonei 6A8 reveals adaptations to oligotrophic peatland environments.</title>
        <authorList>
            <person name="Braeuer S."/>
            <person name="Cadillo-Quiroz H."/>
            <person name="Kyrpides N."/>
            <person name="Woyke T."/>
            <person name="Goodwin L."/>
            <person name="Detter C."/>
            <person name="Podell S."/>
            <person name="Yavitt J.B."/>
            <person name="Zinder S.H."/>
        </authorList>
    </citation>
    <scope>NUCLEOTIDE SEQUENCE [LARGE SCALE GENOMIC DNA]</scope>
    <source>
        <strain evidence="12">DSM 21154 / JCM 14090 / 6A8</strain>
    </source>
</reference>
<dbReference type="InterPro" id="IPR050297">
    <property type="entry name" value="LipidA_mod_glycosyltrf_83"/>
</dbReference>
<evidence type="ECO:0000259" key="10">
    <source>
        <dbReference type="Pfam" id="PF24878"/>
    </source>
</evidence>
<name>A7I8Q3_METB6</name>
<keyword evidence="7 8" id="KW-0472">Membrane</keyword>
<feature type="domain" description="Glycosyltransferase RgtA/B/C/D-like" evidence="9">
    <location>
        <begin position="69"/>
        <end position="228"/>
    </location>
</feature>
<feature type="transmembrane region" description="Helical" evidence="8">
    <location>
        <begin position="118"/>
        <end position="136"/>
    </location>
</feature>
<dbReference type="AlphaFoldDB" id="A7I8Q3"/>
<dbReference type="OrthoDB" id="118122at2157"/>
<feature type="transmembrane region" description="Helical" evidence="8">
    <location>
        <begin position="12"/>
        <end position="32"/>
    </location>
</feature>
<feature type="transmembrane region" description="Helical" evidence="8">
    <location>
        <begin position="414"/>
        <end position="436"/>
    </location>
</feature>
<comment type="subcellular location">
    <subcellularLocation>
        <location evidence="1">Cell membrane</location>
        <topology evidence="1">Multi-pass membrane protein</topology>
    </subcellularLocation>
</comment>
<dbReference type="GO" id="GO:0010041">
    <property type="term" value="P:response to iron(III) ion"/>
    <property type="evidence" value="ECO:0007669"/>
    <property type="project" value="TreeGrafter"/>
</dbReference>
<dbReference type="InterPro" id="IPR038731">
    <property type="entry name" value="RgtA/B/C-like"/>
</dbReference>
<dbReference type="PANTHER" id="PTHR33908:SF3">
    <property type="entry name" value="UNDECAPRENYL PHOSPHATE-ALPHA-4-AMINO-4-DEOXY-L-ARABINOSE ARABINOSYL TRANSFERASE"/>
    <property type="match status" value="1"/>
</dbReference>